<keyword evidence="3" id="KW-0808">Transferase</keyword>
<dbReference type="Proteomes" id="UP001462640">
    <property type="component" value="Unassembled WGS sequence"/>
</dbReference>
<dbReference type="EMBL" id="JBDPZC010000006">
    <property type="protein sequence ID" value="MEO3713810.1"/>
    <property type="molecule type" value="Genomic_DNA"/>
</dbReference>
<keyword evidence="1" id="KW-1133">Transmembrane helix</keyword>
<organism evidence="3 4">
    <name type="scientific">Roseateles flavus</name>
    <dbReference type="NCBI Taxonomy" id="3149041"/>
    <lineage>
        <taxon>Bacteria</taxon>
        <taxon>Pseudomonadati</taxon>
        <taxon>Pseudomonadota</taxon>
        <taxon>Betaproteobacteria</taxon>
        <taxon>Burkholderiales</taxon>
        <taxon>Sphaerotilaceae</taxon>
        <taxon>Roseateles</taxon>
    </lineage>
</organism>
<keyword evidence="1" id="KW-0472">Membrane</keyword>
<reference evidence="3 4" key="1">
    <citation type="submission" date="2024-05" db="EMBL/GenBank/DDBJ databases">
        <title>Roseateles sp. 2.12 16S ribosomal RNA gene Genome sequencing and assembly.</title>
        <authorList>
            <person name="Woo H."/>
        </authorList>
    </citation>
    <scope>NUCLEOTIDE SEQUENCE [LARGE SCALE GENOMIC DNA]</scope>
    <source>
        <strain evidence="3 4">2.12</strain>
    </source>
</reference>
<evidence type="ECO:0000259" key="2">
    <source>
        <dbReference type="PROSITE" id="PS50887"/>
    </source>
</evidence>
<keyword evidence="4" id="KW-1185">Reference proteome</keyword>
<keyword evidence="1" id="KW-0812">Transmembrane</keyword>
<feature type="transmembrane region" description="Helical" evidence="1">
    <location>
        <begin position="54"/>
        <end position="73"/>
    </location>
</feature>
<evidence type="ECO:0000313" key="4">
    <source>
        <dbReference type="Proteomes" id="UP001462640"/>
    </source>
</evidence>
<dbReference type="GO" id="GO:0052621">
    <property type="term" value="F:diguanylate cyclase activity"/>
    <property type="evidence" value="ECO:0007669"/>
    <property type="project" value="UniProtKB-EC"/>
</dbReference>
<dbReference type="Gene3D" id="3.30.70.270">
    <property type="match status" value="1"/>
</dbReference>
<sequence length="306" mass="34049">MNISSARRLLASLEVPTLAPVLGLAGFGRLVLLAMALVLYCFQDQAIAKPLARWNWMDIVGEGGMVLMAGVWLMQLRASRPAGRVTDLLCLGLAAMLLGEWVDALDEFMLLPKSVLWDNWLESTLVPLGMLLVTMGLHHWRQEHRVLTEQLLRRERIFRDHRSMEGVTQLGDAGYMTAQVGLEQRMQRPAALLMLGFEDFQTVVREQGLAEADRLLQALSHLLLLSLPPDALLCRYAADRFCVLLPGAQADAAQRQAQHLQAALNHLGHHTRAGLRLQLAARCAWSLVQPQVPADEQLLALARRLA</sequence>
<dbReference type="RefSeq" id="WP_347610565.1">
    <property type="nucleotide sequence ID" value="NZ_JBDPZC010000006.1"/>
</dbReference>
<feature type="transmembrane region" description="Helical" evidence="1">
    <location>
        <begin position="21"/>
        <end position="42"/>
    </location>
</feature>
<gene>
    <name evidence="3" type="ORF">ABDJ40_13680</name>
</gene>
<dbReference type="InterPro" id="IPR000160">
    <property type="entry name" value="GGDEF_dom"/>
</dbReference>
<name>A0ABV0GFI6_9BURK</name>
<keyword evidence="3" id="KW-0548">Nucleotidyltransferase</keyword>
<protein>
    <submittedName>
        <fullName evidence="3">Diguanylate cyclase</fullName>
        <ecNumber evidence="3">2.7.7.65</ecNumber>
    </submittedName>
</protein>
<evidence type="ECO:0000256" key="1">
    <source>
        <dbReference type="SAM" id="Phobius"/>
    </source>
</evidence>
<proteinExistence type="predicted"/>
<dbReference type="InterPro" id="IPR029787">
    <property type="entry name" value="Nucleotide_cyclase"/>
</dbReference>
<dbReference type="SMART" id="SM00267">
    <property type="entry name" value="GGDEF"/>
    <property type="match status" value="1"/>
</dbReference>
<accession>A0ABV0GFI6</accession>
<dbReference type="Pfam" id="PF00990">
    <property type="entry name" value="GGDEF"/>
    <property type="match status" value="1"/>
</dbReference>
<dbReference type="PROSITE" id="PS50887">
    <property type="entry name" value="GGDEF"/>
    <property type="match status" value="1"/>
</dbReference>
<dbReference type="EC" id="2.7.7.65" evidence="3"/>
<comment type="caution">
    <text evidence="3">The sequence shown here is derived from an EMBL/GenBank/DDBJ whole genome shotgun (WGS) entry which is preliminary data.</text>
</comment>
<dbReference type="InterPro" id="IPR043128">
    <property type="entry name" value="Rev_trsase/Diguanyl_cyclase"/>
</dbReference>
<evidence type="ECO:0000313" key="3">
    <source>
        <dbReference type="EMBL" id="MEO3713810.1"/>
    </source>
</evidence>
<dbReference type="SUPFAM" id="SSF55073">
    <property type="entry name" value="Nucleotide cyclase"/>
    <property type="match status" value="1"/>
</dbReference>
<feature type="domain" description="GGDEF" evidence="2">
    <location>
        <begin position="188"/>
        <end position="306"/>
    </location>
</feature>